<protein>
    <recommendedName>
        <fullName evidence="1">PilZN3 domain-containing protein</fullName>
    </recommendedName>
</protein>
<dbReference type="InterPro" id="IPR046853">
    <property type="entry name" value="PilZN3"/>
</dbReference>
<dbReference type="AlphaFoldDB" id="A0A841R782"/>
<keyword evidence="3" id="KW-1185">Reference proteome</keyword>
<dbReference type="EMBL" id="JACHGJ010000001">
    <property type="protein sequence ID" value="MBB6478839.1"/>
    <property type="molecule type" value="Genomic_DNA"/>
</dbReference>
<evidence type="ECO:0000313" key="2">
    <source>
        <dbReference type="EMBL" id="MBB6478839.1"/>
    </source>
</evidence>
<gene>
    <name evidence="2" type="ORF">HNR50_000472</name>
</gene>
<dbReference type="RefSeq" id="WP_184743165.1">
    <property type="nucleotide sequence ID" value="NZ_JACHGJ010000001.1"/>
</dbReference>
<sequence>MDKYVIDQNFEKFKARKIHLDNYTIKKLGIVGNQTVLKINDFHLYCIPYDLGLRDCKVLMILDAKEIEFFKRSFDKIHSIHFVFDNPIYKKPISLFNRCKITNLNVMNPETRHCLVSLEYTVIPNDYKEILINFHKRYEALEFLYKNDQFRGKTINRQMLKLGRVDDSVHLRTENGTEPLKMLIINSSMSILRIIGDDYEENYAINTRVQIELFSKDNSFFVSGTVVIRKESEEIPGYWILDIKLEFSSFLTDIIYLVLKKTSSQEAKKDVKEEQTES</sequence>
<comment type="caution">
    <text evidence="2">The sequence shown here is derived from an EMBL/GenBank/DDBJ whole genome shotgun (WGS) entry which is preliminary data.</text>
</comment>
<name>A0A841R782_9SPIO</name>
<accession>A0A841R782</accession>
<proteinExistence type="predicted"/>
<dbReference type="Pfam" id="PF20424">
    <property type="entry name" value="PilZN3"/>
    <property type="match status" value="1"/>
</dbReference>
<evidence type="ECO:0000313" key="3">
    <source>
        <dbReference type="Proteomes" id="UP000587760"/>
    </source>
</evidence>
<organism evidence="2 3">
    <name type="scientific">Spirochaeta isovalerica</name>
    <dbReference type="NCBI Taxonomy" id="150"/>
    <lineage>
        <taxon>Bacteria</taxon>
        <taxon>Pseudomonadati</taxon>
        <taxon>Spirochaetota</taxon>
        <taxon>Spirochaetia</taxon>
        <taxon>Spirochaetales</taxon>
        <taxon>Spirochaetaceae</taxon>
        <taxon>Spirochaeta</taxon>
    </lineage>
</organism>
<feature type="domain" description="PilZN3" evidence="1">
    <location>
        <begin position="6"/>
        <end position="125"/>
    </location>
</feature>
<reference evidence="2 3" key="1">
    <citation type="submission" date="2020-08" db="EMBL/GenBank/DDBJ databases">
        <title>Genomic Encyclopedia of Type Strains, Phase IV (KMG-IV): sequencing the most valuable type-strain genomes for metagenomic binning, comparative biology and taxonomic classification.</title>
        <authorList>
            <person name="Goeker M."/>
        </authorList>
    </citation>
    <scope>NUCLEOTIDE SEQUENCE [LARGE SCALE GENOMIC DNA]</scope>
    <source>
        <strain evidence="2 3">DSM 2461</strain>
    </source>
</reference>
<evidence type="ECO:0000259" key="1">
    <source>
        <dbReference type="Pfam" id="PF20424"/>
    </source>
</evidence>
<dbReference type="Proteomes" id="UP000587760">
    <property type="component" value="Unassembled WGS sequence"/>
</dbReference>